<dbReference type="Gene3D" id="3.30.70.20">
    <property type="match status" value="1"/>
</dbReference>
<dbReference type="Proteomes" id="UP000051096">
    <property type="component" value="Unassembled WGS sequence"/>
</dbReference>
<proteinExistence type="predicted"/>
<dbReference type="GO" id="GO:0046872">
    <property type="term" value="F:metal ion binding"/>
    <property type="evidence" value="ECO:0007669"/>
    <property type="project" value="UniProtKB-KW"/>
</dbReference>
<evidence type="ECO:0000259" key="5">
    <source>
        <dbReference type="PROSITE" id="PS51379"/>
    </source>
</evidence>
<organism evidence="6 7">
    <name type="scientific">candidate division WOR_3 bacterium SM23_60</name>
    <dbReference type="NCBI Taxonomy" id="1703780"/>
    <lineage>
        <taxon>Bacteria</taxon>
        <taxon>Bacteria division WOR-3</taxon>
    </lineage>
</organism>
<feature type="domain" description="4Fe-4S ferredoxin-type" evidence="5">
    <location>
        <begin position="203"/>
        <end position="232"/>
    </location>
</feature>
<keyword evidence="3" id="KW-0408">Iron</keyword>
<evidence type="ECO:0000256" key="2">
    <source>
        <dbReference type="ARBA" id="ARBA00022723"/>
    </source>
</evidence>
<dbReference type="Pfam" id="PF04015">
    <property type="entry name" value="DUF362"/>
    <property type="match status" value="1"/>
</dbReference>
<protein>
    <recommendedName>
        <fullName evidence="5">4Fe-4S ferredoxin-type domain-containing protein</fullName>
    </recommendedName>
</protein>
<dbReference type="PANTHER" id="PTHR24960:SF83">
    <property type="entry name" value="4FE-4S FERREDOXIN-TYPE DOMAIN-CONTAINING PROTEIN"/>
    <property type="match status" value="1"/>
</dbReference>
<evidence type="ECO:0000256" key="1">
    <source>
        <dbReference type="ARBA" id="ARBA00022485"/>
    </source>
</evidence>
<keyword evidence="2" id="KW-0479">Metal-binding</keyword>
<accession>A0A0S8G963</accession>
<dbReference type="InterPro" id="IPR017896">
    <property type="entry name" value="4Fe4S_Fe-S-bd"/>
</dbReference>
<name>A0A0S8G963_UNCW3</name>
<dbReference type="InterPro" id="IPR007160">
    <property type="entry name" value="DUF362"/>
</dbReference>
<dbReference type="AlphaFoldDB" id="A0A0S8G963"/>
<comment type="caution">
    <text evidence="6">The sequence shown here is derived from an EMBL/GenBank/DDBJ whole genome shotgun (WGS) entry which is preliminary data.</text>
</comment>
<keyword evidence="4" id="KW-0411">Iron-sulfur</keyword>
<keyword evidence="1" id="KW-0004">4Fe-4S</keyword>
<evidence type="ECO:0000313" key="7">
    <source>
        <dbReference type="Proteomes" id="UP000051096"/>
    </source>
</evidence>
<dbReference type="SUPFAM" id="SSF54862">
    <property type="entry name" value="4Fe-4S ferredoxins"/>
    <property type="match status" value="1"/>
</dbReference>
<dbReference type="EMBL" id="LJUO01000133">
    <property type="protein sequence ID" value="KPK69257.1"/>
    <property type="molecule type" value="Genomic_DNA"/>
</dbReference>
<sequence length="338" mass="37619">MSTVYFLDLRKKYKTNVLARLRKLIDTSGGLKILKKNSSCAVKMHFGEDGNVNFVSPLYIRCLTNMMKEAGSRPFLTDTTTLYSGRRFRGDTHLELAKDHGFDFVPLVIADGVYGDEFVKVNTSKVARLFSTIDRFVCVSHFKGHLTCGFGGALKNVGMGCASKGGKLDMHSLSKPTIDRETCTQCLQCYEYCAYDAIKKTKKGVTIDRNVCTGCCGCMSICPERAIKFSWDAASTDTQKGIAQYAANIVKDKKVFYVNFLINITPNCDCFHTNEPVIAPDIGILCSFDPVAIDQACYDMVKDEIDRQHPEVDPQEQLVFAQERGAGKRTYEIKTVSA</sequence>
<evidence type="ECO:0000256" key="3">
    <source>
        <dbReference type="ARBA" id="ARBA00023004"/>
    </source>
</evidence>
<evidence type="ECO:0000256" key="4">
    <source>
        <dbReference type="ARBA" id="ARBA00023014"/>
    </source>
</evidence>
<dbReference type="PROSITE" id="PS51379">
    <property type="entry name" value="4FE4S_FER_2"/>
    <property type="match status" value="2"/>
</dbReference>
<dbReference type="InterPro" id="IPR050157">
    <property type="entry name" value="PSI_iron-sulfur_center"/>
</dbReference>
<reference evidence="6 7" key="1">
    <citation type="journal article" date="2015" name="Microbiome">
        <title>Genomic resolution of linkages in carbon, nitrogen, and sulfur cycling among widespread estuary sediment bacteria.</title>
        <authorList>
            <person name="Baker B.J."/>
            <person name="Lazar C.S."/>
            <person name="Teske A.P."/>
            <person name="Dick G.J."/>
        </authorList>
    </citation>
    <scope>NUCLEOTIDE SEQUENCE [LARGE SCALE GENOMIC DNA]</scope>
    <source>
        <strain evidence="6">SM23_60</strain>
    </source>
</reference>
<dbReference type="PATRIC" id="fig|1703780.3.peg.1447"/>
<dbReference type="GO" id="GO:0051539">
    <property type="term" value="F:4 iron, 4 sulfur cluster binding"/>
    <property type="evidence" value="ECO:0007669"/>
    <property type="project" value="UniProtKB-KW"/>
</dbReference>
<dbReference type="PANTHER" id="PTHR24960">
    <property type="entry name" value="PHOTOSYSTEM I IRON-SULFUR CENTER-RELATED"/>
    <property type="match status" value="1"/>
</dbReference>
<gene>
    <name evidence="6" type="ORF">AMJ87_10760</name>
</gene>
<feature type="domain" description="4Fe-4S ferredoxin-type" evidence="5">
    <location>
        <begin position="174"/>
        <end position="202"/>
    </location>
</feature>
<evidence type="ECO:0000313" key="6">
    <source>
        <dbReference type="EMBL" id="KPK69257.1"/>
    </source>
</evidence>